<dbReference type="GO" id="GO:0005829">
    <property type="term" value="C:cytosol"/>
    <property type="evidence" value="ECO:0007669"/>
    <property type="project" value="TreeGrafter"/>
</dbReference>
<dbReference type="InterPro" id="IPR011009">
    <property type="entry name" value="Kinase-like_dom_sf"/>
</dbReference>
<dbReference type="GO" id="GO:0000407">
    <property type="term" value="C:phagophore assembly site"/>
    <property type="evidence" value="ECO:0007669"/>
    <property type="project" value="TreeGrafter"/>
</dbReference>
<dbReference type="InterPro" id="IPR000719">
    <property type="entry name" value="Prot_kinase_dom"/>
</dbReference>
<dbReference type="GO" id="GO:0005524">
    <property type="term" value="F:ATP binding"/>
    <property type="evidence" value="ECO:0007669"/>
    <property type="project" value="UniProtKB-UniRule"/>
</dbReference>
<dbReference type="AlphaFoldDB" id="A0AAD7CW97"/>
<evidence type="ECO:0000256" key="4">
    <source>
        <dbReference type="ARBA" id="ARBA00022777"/>
    </source>
</evidence>
<dbReference type="InterPro" id="IPR045269">
    <property type="entry name" value="Atg1-like"/>
</dbReference>
<evidence type="ECO:0000313" key="10">
    <source>
        <dbReference type="EMBL" id="KAJ7665506.1"/>
    </source>
</evidence>
<dbReference type="GO" id="GO:0016020">
    <property type="term" value="C:membrane"/>
    <property type="evidence" value="ECO:0007669"/>
    <property type="project" value="TreeGrafter"/>
</dbReference>
<evidence type="ECO:0000256" key="2">
    <source>
        <dbReference type="ARBA" id="ARBA00022679"/>
    </source>
</evidence>
<dbReference type="GO" id="GO:0000045">
    <property type="term" value="P:autophagosome assembly"/>
    <property type="evidence" value="ECO:0007669"/>
    <property type="project" value="TreeGrafter"/>
</dbReference>
<protein>
    <recommendedName>
        <fullName evidence="1">non-specific serine/threonine protein kinase</fullName>
        <ecNumber evidence="1">2.7.11.1</ecNumber>
    </recommendedName>
</protein>
<dbReference type="PROSITE" id="PS00107">
    <property type="entry name" value="PROTEIN_KINASE_ATP"/>
    <property type="match status" value="1"/>
</dbReference>
<dbReference type="PROSITE" id="PS00108">
    <property type="entry name" value="PROTEIN_KINASE_ST"/>
    <property type="match status" value="1"/>
</dbReference>
<reference evidence="10" key="1">
    <citation type="submission" date="2023-03" db="EMBL/GenBank/DDBJ databases">
        <title>Massive genome expansion in bonnet fungi (Mycena s.s.) driven by repeated elements and novel gene families across ecological guilds.</title>
        <authorList>
            <consortium name="Lawrence Berkeley National Laboratory"/>
            <person name="Harder C.B."/>
            <person name="Miyauchi S."/>
            <person name="Viragh M."/>
            <person name="Kuo A."/>
            <person name="Thoen E."/>
            <person name="Andreopoulos B."/>
            <person name="Lu D."/>
            <person name="Skrede I."/>
            <person name="Drula E."/>
            <person name="Henrissat B."/>
            <person name="Morin E."/>
            <person name="Kohler A."/>
            <person name="Barry K."/>
            <person name="LaButti K."/>
            <person name="Morin E."/>
            <person name="Salamov A."/>
            <person name="Lipzen A."/>
            <person name="Mereny Z."/>
            <person name="Hegedus B."/>
            <person name="Baldrian P."/>
            <person name="Stursova M."/>
            <person name="Weitz H."/>
            <person name="Taylor A."/>
            <person name="Grigoriev I.V."/>
            <person name="Nagy L.G."/>
            <person name="Martin F."/>
            <person name="Kauserud H."/>
        </authorList>
    </citation>
    <scope>NUCLEOTIDE SEQUENCE</scope>
    <source>
        <strain evidence="10">CBHHK067</strain>
    </source>
</reference>
<feature type="region of interest" description="Disordered" evidence="8">
    <location>
        <begin position="384"/>
        <end position="425"/>
    </location>
</feature>
<feature type="region of interest" description="Disordered" evidence="8">
    <location>
        <begin position="444"/>
        <end position="469"/>
    </location>
</feature>
<dbReference type="InterPro" id="IPR017441">
    <property type="entry name" value="Protein_kinase_ATP_BS"/>
</dbReference>
<sequence length="496" mass="54335">MPRQSTSCSSHFSLLTTTFNTFKTLLLLLRPQRVDLALQVLLLHTLSMPSSPSTTIHVPITDLIPDLLGEAVDNGRLQVIERLGTGAYGIVYKALDTTSPADSPVYYAIKVLYKYPIGSREYAFQAREVKLHKMVRAALSKHSPPLILHFTDAKHIFLVLDFCAGRDLLIAITEKQRFHRNITLLREAFIQILDAVQHCHDKNVFHRDLKPENILCDDQGGIRLADFGLSTQSGICSDVNLGSPFYMSPEAINAEYSKDGYSTRHCDIWALGIILTNMICGRNPWKIAATTDRCFLSFLTDNELNPTTRPSISEIREEILKLDTFFLSETELAHASSSQRAIAQYYGAPTPEGELGSDSEPLCDPSVSRVTSIDPDEVYLYSKPPFDSPRLVESPEPQIPGDSSSATASDASSDSGGPMTPATHPLDPIYIVEVSDLLEDQNIDDSSAFSAPDPAQGPAQGSAKPTQISVGDVAKPAVATASLFKRAIQRIKAMGV</sequence>
<dbReference type="GO" id="GO:0004674">
    <property type="term" value="F:protein serine/threonine kinase activity"/>
    <property type="evidence" value="ECO:0007669"/>
    <property type="project" value="UniProtKB-KW"/>
</dbReference>
<keyword evidence="2" id="KW-0808">Transferase</keyword>
<dbReference type="PANTHER" id="PTHR24348:SF22">
    <property type="entry name" value="NON-SPECIFIC SERINE_THREONINE PROTEIN KINASE"/>
    <property type="match status" value="1"/>
</dbReference>
<dbReference type="GO" id="GO:0010506">
    <property type="term" value="P:regulation of autophagy"/>
    <property type="evidence" value="ECO:0007669"/>
    <property type="project" value="InterPro"/>
</dbReference>
<dbReference type="EMBL" id="JARKIE010000216">
    <property type="protein sequence ID" value="KAJ7665506.1"/>
    <property type="molecule type" value="Genomic_DNA"/>
</dbReference>
<feature type="compositionally biased region" description="Low complexity" evidence="8">
    <location>
        <begin position="401"/>
        <end position="417"/>
    </location>
</feature>
<dbReference type="EC" id="2.7.11.1" evidence="1"/>
<dbReference type="PANTHER" id="PTHR24348">
    <property type="entry name" value="SERINE/THREONINE-PROTEIN KINASE UNC-51-RELATED"/>
    <property type="match status" value="1"/>
</dbReference>
<evidence type="ECO:0000256" key="5">
    <source>
        <dbReference type="ARBA" id="ARBA00022840"/>
    </source>
</evidence>
<evidence type="ECO:0000256" key="3">
    <source>
        <dbReference type="ARBA" id="ARBA00022741"/>
    </source>
</evidence>
<dbReference type="InterPro" id="IPR008271">
    <property type="entry name" value="Ser/Thr_kinase_AS"/>
</dbReference>
<keyword evidence="7" id="KW-0723">Serine/threonine-protein kinase</keyword>
<dbReference type="GO" id="GO:0005776">
    <property type="term" value="C:autophagosome"/>
    <property type="evidence" value="ECO:0007669"/>
    <property type="project" value="TreeGrafter"/>
</dbReference>
<feature type="binding site" evidence="6">
    <location>
        <position position="110"/>
    </location>
    <ligand>
        <name>ATP</name>
        <dbReference type="ChEBI" id="CHEBI:30616"/>
    </ligand>
</feature>
<dbReference type="Proteomes" id="UP001221757">
    <property type="component" value="Unassembled WGS sequence"/>
</dbReference>
<keyword evidence="5 6" id="KW-0067">ATP-binding</keyword>
<dbReference type="PROSITE" id="PS50011">
    <property type="entry name" value="PROTEIN_KINASE_DOM"/>
    <property type="match status" value="1"/>
</dbReference>
<proteinExistence type="inferred from homology"/>
<comment type="caution">
    <text evidence="10">The sequence shown here is derived from an EMBL/GenBank/DDBJ whole genome shotgun (WGS) entry which is preliminary data.</text>
</comment>
<accession>A0AAD7CW97</accession>
<feature type="domain" description="Protein kinase" evidence="9">
    <location>
        <begin position="77"/>
        <end position="346"/>
    </location>
</feature>
<keyword evidence="4 10" id="KW-0418">Kinase</keyword>
<evidence type="ECO:0000256" key="1">
    <source>
        <dbReference type="ARBA" id="ARBA00012513"/>
    </source>
</evidence>
<dbReference type="Pfam" id="PF00069">
    <property type="entry name" value="Pkinase"/>
    <property type="match status" value="1"/>
</dbReference>
<evidence type="ECO:0000256" key="8">
    <source>
        <dbReference type="SAM" id="MobiDB-lite"/>
    </source>
</evidence>
<comment type="similarity">
    <text evidence="7">Belongs to the protein kinase superfamily.</text>
</comment>
<dbReference type="Gene3D" id="1.10.510.10">
    <property type="entry name" value="Transferase(Phosphotransferase) domain 1"/>
    <property type="match status" value="1"/>
</dbReference>
<keyword evidence="11" id="KW-1185">Reference proteome</keyword>
<evidence type="ECO:0000259" key="9">
    <source>
        <dbReference type="PROSITE" id="PS50011"/>
    </source>
</evidence>
<organism evidence="10 11">
    <name type="scientific">Mycena rosella</name>
    <name type="common">Pink bonnet</name>
    <name type="synonym">Agaricus rosellus</name>
    <dbReference type="NCBI Taxonomy" id="1033263"/>
    <lineage>
        <taxon>Eukaryota</taxon>
        <taxon>Fungi</taxon>
        <taxon>Dikarya</taxon>
        <taxon>Basidiomycota</taxon>
        <taxon>Agaricomycotina</taxon>
        <taxon>Agaricomycetes</taxon>
        <taxon>Agaricomycetidae</taxon>
        <taxon>Agaricales</taxon>
        <taxon>Marasmiineae</taxon>
        <taxon>Mycenaceae</taxon>
        <taxon>Mycena</taxon>
    </lineage>
</organism>
<evidence type="ECO:0000256" key="7">
    <source>
        <dbReference type="RuleBase" id="RU000304"/>
    </source>
</evidence>
<dbReference type="SUPFAM" id="SSF56112">
    <property type="entry name" value="Protein kinase-like (PK-like)"/>
    <property type="match status" value="1"/>
</dbReference>
<feature type="region of interest" description="Disordered" evidence="8">
    <location>
        <begin position="348"/>
        <end position="368"/>
    </location>
</feature>
<name>A0AAD7CW97_MYCRO</name>
<evidence type="ECO:0000256" key="6">
    <source>
        <dbReference type="PROSITE-ProRule" id="PRU10141"/>
    </source>
</evidence>
<evidence type="ECO:0000313" key="11">
    <source>
        <dbReference type="Proteomes" id="UP001221757"/>
    </source>
</evidence>
<gene>
    <name evidence="10" type="ORF">B0H17DRAFT_1090742</name>
</gene>
<keyword evidence="3 6" id="KW-0547">Nucleotide-binding</keyword>
<dbReference type="SMART" id="SM00220">
    <property type="entry name" value="S_TKc"/>
    <property type="match status" value="1"/>
</dbReference>